<protein>
    <submittedName>
        <fullName evidence="2">Uncharacterized protein</fullName>
    </submittedName>
</protein>
<evidence type="ECO:0000256" key="1">
    <source>
        <dbReference type="SAM" id="Coils"/>
    </source>
</evidence>
<evidence type="ECO:0000313" key="2">
    <source>
        <dbReference type="EMBL" id="CAF1357907.1"/>
    </source>
</evidence>
<accession>A0A815I1P1</accession>
<dbReference type="Proteomes" id="UP000663870">
    <property type="component" value="Unassembled WGS sequence"/>
</dbReference>
<evidence type="ECO:0000313" key="3">
    <source>
        <dbReference type="Proteomes" id="UP000663870"/>
    </source>
</evidence>
<proteinExistence type="predicted"/>
<dbReference type="PANTHER" id="PTHR34494:SF1">
    <property type="entry name" value="PROTEIN CBG25024"/>
    <property type="match status" value="1"/>
</dbReference>
<dbReference type="EMBL" id="CAJNOL010001429">
    <property type="protein sequence ID" value="CAF1357907.1"/>
    <property type="molecule type" value="Genomic_DNA"/>
</dbReference>
<sequence>MLTALFGPVKAMVQVICDDTEGAITTMDQFTRTNPFIFPIRVTADLIVDGKDEAYETCKAFGGALDNMANSTPVLGHVKGAITAIAGDERKGEEIMKQATRSTLVVGAGVGGFIGGGPVGAFVFSAEVGTLWDVTRAATGGPANGVAKLVVAMRDDEDLSPGEIFDCVATPVVDGVAGVAAGKMADSLYKNNKKNQERASVQQKNAIKQKQINKLEEKIAKQGVNNPETTVKNMCQDAEELKGKVDQVNTKTSSNRRLNGHTACSMIDEEGNKSTGYSTRLCNELKMDRFAQQTSRLCQEHPNISPVLNRALECCAEHMAYENLPNGNPILTYAVQIHNGIVTCVERCQNCMQFPLGNVITDAIHREWIPSALEFVPAAGSYVGSTINGIIYITLQNGGRPMYRKSFQ</sequence>
<feature type="coiled-coil region" evidence="1">
    <location>
        <begin position="198"/>
        <end position="251"/>
    </location>
</feature>
<dbReference type="AlphaFoldDB" id="A0A815I1P1"/>
<reference evidence="2" key="1">
    <citation type="submission" date="2021-02" db="EMBL/GenBank/DDBJ databases">
        <authorList>
            <person name="Nowell W R."/>
        </authorList>
    </citation>
    <scope>NUCLEOTIDE SEQUENCE</scope>
</reference>
<name>A0A815I1P1_9BILA</name>
<dbReference type="PANTHER" id="PTHR34494">
    <property type="entry name" value="PROTEIN CBG25024"/>
    <property type="match status" value="1"/>
</dbReference>
<comment type="caution">
    <text evidence="2">The sequence shown here is derived from an EMBL/GenBank/DDBJ whole genome shotgun (WGS) entry which is preliminary data.</text>
</comment>
<organism evidence="2 3">
    <name type="scientific">Rotaria sordida</name>
    <dbReference type="NCBI Taxonomy" id="392033"/>
    <lineage>
        <taxon>Eukaryota</taxon>
        <taxon>Metazoa</taxon>
        <taxon>Spiralia</taxon>
        <taxon>Gnathifera</taxon>
        <taxon>Rotifera</taxon>
        <taxon>Eurotatoria</taxon>
        <taxon>Bdelloidea</taxon>
        <taxon>Philodinida</taxon>
        <taxon>Philodinidae</taxon>
        <taxon>Rotaria</taxon>
    </lineage>
</organism>
<gene>
    <name evidence="2" type="ORF">JXQ802_LOCUS32457</name>
</gene>
<keyword evidence="3" id="KW-1185">Reference proteome</keyword>
<keyword evidence="1" id="KW-0175">Coiled coil</keyword>